<dbReference type="SUPFAM" id="SSF54001">
    <property type="entry name" value="Cysteine proteinases"/>
    <property type="match status" value="1"/>
</dbReference>
<feature type="compositionally biased region" description="Basic and acidic residues" evidence="8">
    <location>
        <begin position="38"/>
        <end position="52"/>
    </location>
</feature>
<dbReference type="Pfam" id="PF06337">
    <property type="entry name" value="DUSP"/>
    <property type="match status" value="1"/>
</dbReference>
<dbReference type="InterPro" id="IPR028889">
    <property type="entry name" value="USP"/>
</dbReference>
<feature type="region of interest" description="Disordered" evidence="8">
    <location>
        <begin position="1335"/>
        <end position="1356"/>
    </location>
</feature>
<feature type="region of interest" description="Disordered" evidence="8">
    <location>
        <begin position="492"/>
        <end position="513"/>
    </location>
</feature>
<keyword evidence="5" id="KW-0833">Ubl conjugation pathway</keyword>
<dbReference type="HOGENOM" id="CLU_001060_9_0_1"/>
<dbReference type="EMBL" id="KE720799">
    <property type="protein sequence ID" value="ERF75665.1"/>
    <property type="molecule type" value="Genomic_DNA"/>
</dbReference>
<feature type="region of interest" description="Disordered" evidence="8">
    <location>
        <begin position="1481"/>
        <end position="1549"/>
    </location>
</feature>
<feature type="compositionally biased region" description="Basic and acidic residues" evidence="8">
    <location>
        <begin position="1036"/>
        <end position="1045"/>
    </location>
</feature>
<dbReference type="PANTHER" id="PTHR21646:SF24">
    <property type="entry name" value="UBIQUITIN CARBOXYL-TERMINAL HYDROLASE"/>
    <property type="match status" value="1"/>
</dbReference>
<dbReference type="OMA" id="KPRGCTG"/>
<name>U1HXW9_ENDPU</name>
<evidence type="ECO:0000259" key="9">
    <source>
        <dbReference type="PROSITE" id="PS50235"/>
    </source>
</evidence>
<evidence type="ECO:0000256" key="8">
    <source>
        <dbReference type="SAM" id="MobiDB-lite"/>
    </source>
</evidence>
<dbReference type="EC" id="3.4.19.12" evidence="3"/>
<keyword evidence="4" id="KW-0645">Protease</keyword>
<feature type="compositionally biased region" description="Basic and acidic residues" evidence="8">
    <location>
        <begin position="1489"/>
        <end position="1498"/>
    </location>
</feature>
<dbReference type="InterPro" id="IPR050185">
    <property type="entry name" value="Ub_carboxyl-term_hydrolase"/>
</dbReference>
<evidence type="ECO:0000256" key="3">
    <source>
        <dbReference type="ARBA" id="ARBA00012759"/>
    </source>
</evidence>
<gene>
    <name evidence="11" type="ORF">EPUS_08619</name>
</gene>
<dbReference type="GO" id="GO:0016579">
    <property type="term" value="P:protein deubiquitination"/>
    <property type="evidence" value="ECO:0007669"/>
    <property type="project" value="InterPro"/>
</dbReference>
<protein>
    <recommendedName>
        <fullName evidence="3">ubiquitinyl hydrolase 1</fullName>
        <ecNumber evidence="3">3.4.19.12</ecNumber>
    </recommendedName>
</protein>
<feature type="compositionally biased region" description="Polar residues" evidence="8">
    <location>
        <begin position="1047"/>
        <end position="1069"/>
    </location>
</feature>
<dbReference type="InterPro" id="IPR001394">
    <property type="entry name" value="Peptidase_C19_UCH"/>
</dbReference>
<dbReference type="SUPFAM" id="SSF143791">
    <property type="entry name" value="DUSP-like"/>
    <property type="match status" value="1"/>
</dbReference>
<dbReference type="eggNOG" id="KOG1870">
    <property type="taxonomic scope" value="Eukaryota"/>
</dbReference>
<feature type="compositionally biased region" description="Basic residues" evidence="8">
    <location>
        <begin position="1070"/>
        <end position="1086"/>
    </location>
</feature>
<evidence type="ECO:0000313" key="11">
    <source>
        <dbReference type="EMBL" id="ERF75665.1"/>
    </source>
</evidence>
<dbReference type="InterPro" id="IPR035927">
    <property type="entry name" value="DUSP-like_sf"/>
</dbReference>
<dbReference type="GO" id="GO:0006508">
    <property type="term" value="P:proteolysis"/>
    <property type="evidence" value="ECO:0007669"/>
    <property type="project" value="UniProtKB-KW"/>
</dbReference>
<dbReference type="Gene3D" id="3.30.2230.10">
    <property type="entry name" value="DUSP-like"/>
    <property type="match status" value="1"/>
</dbReference>
<dbReference type="SMART" id="SM00695">
    <property type="entry name" value="DUSP"/>
    <property type="match status" value="1"/>
</dbReference>
<evidence type="ECO:0000256" key="5">
    <source>
        <dbReference type="ARBA" id="ARBA00022786"/>
    </source>
</evidence>
<dbReference type="PROSITE" id="PS50235">
    <property type="entry name" value="USP_3"/>
    <property type="match status" value="1"/>
</dbReference>
<accession>U1HXW9</accession>
<evidence type="ECO:0000256" key="1">
    <source>
        <dbReference type="ARBA" id="ARBA00000707"/>
    </source>
</evidence>
<feature type="compositionally biased region" description="Basic and acidic residues" evidence="8">
    <location>
        <begin position="68"/>
        <end position="82"/>
    </location>
</feature>
<reference evidence="12" key="1">
    <citation type="journal article" date="2014" name="BMC Genomics">
        <title>Genome characteristics reveal the impact of lichenization on lichen-forming fungus Endocarpon pusillum Hedwig (Verrucariales, Ascomycota).</title>
        <authorList>
            <person name="Wang Y.-Y."/>
            <person name="Liu B."/>
            <person name="Zhang X.-Y."/>
            <person name="Zhou Q.-M."/>
            <person name="Zhang T."/>
            <person name="Li H."/>
            <person name="Yu Y.-F."/>
            <person name="Zhang X.-L."/>
            <person name="Hao X.-Y."/>
            <person name="Wang M."/>
            <person name="Wang L."/>
            <person name="Wei J.-C."/>
        </authorList>
    </citation>
    <scope>NUCLEOTIDE SEQUENCE [LARGE SCALE GENOMIC DNA]</scope>
    <source>
        <strain evidence="12">Z07020 / HMAS-L-300199</strain>
    </source>
</reference>
<dbReference type="Pfam" id="PF00443">
    <property type="entry name" value="UCH"/>
    <property type="match status" value="1"/>
</dbReference>
<feature type="compositionally biased region" description="Low complexity" evidence="8">
    <location>
        <begin position="810"/>
        <end position="822"/>
    </location>
</feature>
<dbReference type="Proteomes" id="UP000019373">
    <property type="component" value="Unassembled WGS sequence"/>
</dbReference>
<proteinExistence type="inferred from homology"/>
<dbReference type="GO" id="GO:0004843">
    <property type="term" value="F:cysteine-type deubiquitinase activity"/>
    <property type="evidence" value="ECO:0007669"/>
    <property type="project" value="UniProtKB-EC"/>
</dbReference>
<keyword evidence="7" id="KW-0788">Thiol protease</keyword>
<feature type="compositionally biased region" description="Low complexity" evidence="8">
    <location>
        <begin position="1020"/>
        <end position="1031"/>
    </location>
</feature>
<feature type="domain" description="DUSP" evidence="10">
    <location>
        <begin position="167"/>
        <end position="291"/>
    </location>
</feature>
<keyword evidence="6" id="KW-0378">Hydrolase</keyword>
<evidence type="ECO:0000256" key="6">
    <source>
        <dbReference type="ARBA" id="ARBA00022801"/>
    </source>
</evidence>
<feature type="compositionally biased region" description="Basic and acidic residues" evidence="8">
    <location>
        <begin position="1538"/>
        <end position="1549"/>
    </location>
</feature>
<dbReference type="GeneID" id="19243467"/>
<feature type="region of interest" description="Disordered" evidence="8">
    <location>
        <begin position="1"/>
        <end position="107"/>
    </location>
</feature>
<sequence>MTPSSPSEAYANLTLDQSPAWDMSRSDQAATESEDITSDERAIARYESDRPLRSSSPAVKRPASEMGAQEREDHKSDIDMDKSSLPGETPEPMTDATPKAKQQDTGSRHENIPLFEVTAHHSNPKALSQIPSEDGAAAVSGQAIPTSSVVSTAATLKPATNSSADIPPIDEQVAKVSLLARKPLQDKAKGYAVSARWLNRVRARSSVVTEAIKTDKAATEGEIGPVDNSDLALVIEGSGHFEDENGDPYVPLKPGLQLEEDYFILPEEAWDLITRWYGILPNSPIITRYVHNTSTGEVENCQYELNPPIFSILKLPSSHAISSQTLKEKDLPPVKFLASRHMSFNNWLKKAKTLVGIDLSTKVRVWKVLGGLKSSSGSGVMTPMASRSASPAPGADIVASAGDRMVLDVNTFLTLDRGSDRELVDVKDQTMNENYNGHSSILLAGLSRDEVIVLEEQTGGPAGGEWVSDSLRAQVARSQLAKSGSVADKAMAKAGATSGRSSPVPGMITRGRQRRDGKVRGITGLGNLGNTCYMNSALQCIRSVEELTLYFLNDRYKPDLNPSNPLGYGGEVAKAYANLLSQIYSDTSTGTFSPTQFKRVIARYAPSFSGYGQQDSQEFLLFLLDGLQEDLNRIKNKPYIEKPDSTDEMVQNPIALKELADKSWEIYKARNDSVISDLFAGMYKSTVICPVCDKVSIIFDPFTNLTLQLPIEVNWSKQIIYFPLRGRPIQVDVDIDKNASFSALKEYVAKRMGVDAVKLVGAEIYKHKFFKMFDNITTIADNNIQGADQVAIYEVEDVPTNYDPNKQKKSSTLSLSNNSNTKGEIPDLDTPGADKVLIPVFHRVPKNGGSHRGGFFGSPSYIILSRHEAKSYDEILRKVLGNVANMTTLPILKDNGDHIASMATPEDSDTVIMNDDDTTSSDSHVKVESVEGEDGLVDVSMKEAGDAARPSVENFQSNVPSVLKSGSFIPGKLQNMFEMKIYKNDTEAIPLGWNNLDEGKELVSISDRLVRRERRKAKYEAGSGSTSSEEALPGRFRTDDSDGRSDQIASESESDSELPSTQRIISSARHNFHRKSKKTYSKKGRRLATNGAVTPPPDDEGWLVRPGEALVLDWNYEVCKTLFESDDDGDEMRGVGTWKHIDTWPDEELAAKRAQRQARRKNGVTLDECLDEFGKMETLSENNSWYCPRCKEHRQANKKFELWKVPDILVMHLKRFSSNRNFRDKLELHVDYPVEGLDLADRVISNDEEKSMVYDLIAVDNHYGGLGGGHYTAVAQNFFNKEWYDYNDSHVASRGSRSSIVTPAAYLLFYRRRADHPLGGPLLAEVVTTTRSHEAGADPALGSRDPSPLAQGEGLLGVSSLNGSSSAFHSTEAGVTRHMGGGGLAQRQGMSQEVDMKGTTNQMEDDGLPEYTEIAPDEGISMQDGDVPMYGPSMEQPSWSFSHLGSMGAPHSQMTAVPPSSLDGDANGFYTQEEALFAADDNASTQAEGGDRSSIELSDRDEDFVDAPILASSEHRGMRESAPPPLLDETGELPVAEIRVDDVEEENHP</sequence>
<evidence type="ECO:0000256" key="4">
    <source>
        <dbReference type="ARBA" id="ARBA00022670"/>
    </source>
</evidence>
<feature type="domain" description="USP" evidence="9">
    <location>
        <begin position="523"/>
        <end position="1313"/>
    </location>
</feature>
<dbReference type="PROSITE" id="PS00972">
    <property type="entry name" value="USP_1"/>
    <property type="match status" value="1"/>
</dbReference>
<feature type="region of interest" description="Disordered" evidence="8">
    <location>
        <begin position="801"/>
        <end position="830"/>
    </location>
</feature>
<feature type="region of interest" description="Disordered" evidence="8">
    <location>
        <begin position="1015"/>
        <end position="1100"/>
    </location>
</feature>
<comment type="catalytic activity">
    <reaction evidence="1">
        <text>Thiol-dependent hydrolysis of ester, thioester, amide, peptide and isopeptide bonds formed by the C-terminal Gly of ubiquitin (a 76-residue protein attached to proteins as an intracellular targeting signal).</text>
        <dbReference type="EC" id="3.4.19.12"/>
    </reaction>
</comment>
<evidence type="ECO:0000259" key="10">
    <source>
        <dbReference type="PROSITE" id="PS51283"/>
    </source>
</evidence>
<evidence type="ECO:0000256" key="2">
    <source>
        <dbReference type="ARBA" id="ARBA00009085"/>
    </source>
</evidence>
<organism evidence="11 12">
    <name type="scientific">Endocarpon pusillum (strain Z07020 / HMAS-L-300199)</name>
    <name type="common">Lichen-forming fungus</name>
    <dbReference type="NCBI Taxonomy" id="1263415"/>
    <lineage>
        <taxon>Eukaryota</taxon>
        <taxon>Fungi</taxon>
        <taxon>Dikarya</taxon>
        <taxon>Ascomycota</taxon>
        <taxon>Pezizomycotina</taxon>
        <taxon>Eurotiomycetes</taxon>
        <taxon>Chaetothyriomycetidae</taxon>
        <taxon>Verrucariales</taxon>
        <taxon>Verrucariaceae</taxon>
        <taxon>Endocarpon</taxon>
    </lineage>
</organism>
<dbReference type="InterPro" id="IPR006615">
    <property type="entry name" value="Pept_C19_DUSP"/>
</dbReference>
<evidence type="ECO:0000256" key="7">
    <source>
        <dbReference type="ARBA" id="ARBA00022807"/>
    </source>
</evidence>
<dbReference type="OrthoDB" id="952271at2759"/>
<dbReference type="InterPro" id="IPR038765">
    <property type="entry name" value="Papain-like_cys_pep_sf"/>
</dbReference>
<dbReference type="InterPro" id="IPR018200">
    <property type="entry name" value="USP_CS"/>
</dbReference>
<dbReference type="Gene3D" id="3.90.70.10">
    <property type="entry name" value="Cysteine proteinases"/>
    <property type="match status" value="2"/>
</dbReference>
<dbReference type="RefSeq" id="XP_007786988.1">
    <property type="nucleotide sequence ID" value="XM_007788798.1"/>
</dbReference>
<dbReference type="PROSITE" id="PS00973">
    <property type="entry name" value="USP_2"/>
    <property type="match status" value="1"/>
</dbReference>
<dbReference type="PANTHER" id="PTHR21646">
    <property type="entry name" value="UBIQUITIN CARBOXYL-TERMINAL HYDROLASE"/>
    <property type="match status" value="1"/>
</dbReference>
<evidence type="ECO:0000313" key="12">
    <source>
        <dbReference type="Proteomes" id="UP000019373"/>
    </source>
</evidence>
<comment type="similarity">
    <text evidence="2">Belongs to the peptidase C19 family.</text>
</comment>
<keyword evidence="12" id="KW-1185">Reference proteome</keyword>
<dbReference type="PROSITE" id="PS51283">
    <property type="entry name" value="DUSP"/>
    <property type="match status" value="1"/>
</dbReference>